<organism evidence="1 2">
    <name type="scientific">Coccomyxa subellipsoidea (strain C-169)</name>
    <name type="common">Green microalga</name>
    <dbReference type="NCBI Taxonomy" id="574566"/>
    <lineage>
        <taxon>Eukaryota</taxon>
        <taxon>Viridiplantae</taxon>
        <taxon>Chlorophyta</taxon>
        <taxon>core chlorophytes</taxon>
        <taxon>Trebouxiophyceae</taxon>
        <taxon>Trebouxiophyceae incertae sedis</taxon>
        <taxon>Coccomyxaceae</taxon>
        <taxon>Coccomyxa</taxon>
        <taxon>Coccomyxa subellipsoidea</taxon>
    </lineage>
</organism>
<sequence length="364" mass="40024">MTRFLNTLASVSSLLERLNEATRDEDADALRKALKGVQKVACDFELIYPSLTCLIKHPSANLQRTSSDGFERHSSAPPLHPLTVPKEKPLLTSHYQSYMEAGVNAMEAFALMSDPAASAYFDKVLDSGILRGPCCCMAAEILVKHIWYTGLEMKVSDIKMSPGLLAKLASYASGKAECLKAVTKGVSPDELLARVTLAKTEVRKGLLRRYMQALDESEGLQGITTRLSQRLGIDLDELHSDTALDIPWHVRQYLQKYERCTDDRKLLASMETQVIVLRAIGAQEPEMKENLSDSAHSTIPSSMNPFRLANTLAPTGQNSDRIKAHTKSALLRYNSSPCAFGAEADRAAARRDLPTITGQLSEGK</sequence>
<dbReference type="OrthoDB" id="10369526at2759"/>
<name>I0YMN8_COCSC</name>
<accession>I0YMN8</accession>
<dbReference type="RefSeq" id="XP_005644201.1">
    <property type="nucleotide sequence ID" value="XM_005644144.1"/>
</dbReference>
<dbReference type="GeneID" id="17037629"/>
<dbReference type="EMBL" id="AGSI01000018">
    <property type="protein sequence ID" value="EIE19657.1"/>
    <property type="molecule type" value="Genomic_DNA"/>
</dbReference>
<dbReference type="AlphaFoldDB" id="I0YMN8"/>
<gene>
    <name evidence="1" type="ORF">COCSUDRAFT_44508</name>
</gene>
<keyword evidence="2" id="KW-1185">Reference proteome</keyword>
<reference evidence="1 2" key="1">
    <citation type="journal article" date="2012" name="Genome Biol.">
        <title>The genome of the polar eukaryotic microalga coccomyxa subellipsoidea reveals traits of cold adaptation.</title>
        <authorList>
            <person name="Blanc G."/>
            <person name="Agarkova I."/>
            <person name="Grimwood J."/>
            <person name="Kuo A."/>
            <person name="Brueggeman A."/>
            <person name="Dunigan D."/>
            <person name="Gurnon J."/>
            <person name="Ladunga I."/>
            <person name="Lindquist E."/>
            <person name="Lucas S."/>
            <person name="Pangilinan J."/>
            <person name="Proschold T."/>
            <person name="Salamov A."/>
            <person name="Schmutz J."/>
            <person name="Weeks D."/>
            <person name="Yamada T."/>
            <person name="Claverie J.M."/>
            <person name="Grigoriev I."/>
            <person name="Van Etten J."/>
            <person name="Lomsadze A."/>
            <person name="Borodovsky M."/>
        </authorList>
    </citation>
    <scope>NUCLEOTIDE SEQUENCE [LARGE SCALE GENOMIC DNA]</scope>
    <source>
        <strain evidence="1 2">C-169</strain>
    </source>
</reference>
<evidence type="ECO:0000313" key="2">
    <source>
        <dbReference type="Proteomes" id="UP000007264"/>
    </source>
</evidence>
<evidence type="ECO:0000313" key="1">
    <source>
        <dbReference type="EMBL" id="EIE19657.1"/>
    </source>
</evidence>
<comment type="caution">
    <text evidence="1">The sequence shown here is derived from an EMBL/GenBank/DDBJ whole genome shotgun (WGS) entry which is preliminary data.</text>
</comment>
<dbReference type="Proteomes" id="UP000007264">
    <property type="component" value="Unassembled WGS sequence"/>
</dbReference>
<proteinExistence type="predicted"/>
<dbReference type="KEGG" id="csl:COCSUDRAFT_44508"/>
<protein>
    <submittedName>
        <fullName evidence="1">Uncharacterized protein</fullName>
    </submittedName>
</protein>